<keyword evidence="2" id="KW-1185">Reference proteome</keyword>
<protein>
    <submittedName>
        <fullName evidence="1">Uncharacterized protein</fullName>
    </submittedName>
</protein>
<comment type="caution">
    <text evidence="1">The sequence shown here is derived from an EMBL/GenBank/DDBJ whole genome shotgun (WGS) entry which is preliminary data.</text>
</comment>
<evidence type="ECO:0000313" key="1">
    <source>
        <dbReference type="EMBL" id="DAD22083.1"/>
    </source>
</evidence>
<proteinExistence type="predicted"/>
<sequence>MVQERLKRSTGRVEPSDINLEQLMMTQVGVSRSKADKALTTVDDDGDDAIMKVP</sequence>
<dbReference type="Proteomes" id="UP000607653">
    <property type="component" value="Unassembled WGS sequence"/>
</dbReference>
<reference evidence="1 2" key="1">
    <citation type="journal article" date="2020" name="Mol. Biol. Evol.">
        <title>Distinct Expression and Methylation Patterns for Genes with Different Fates following a Single Whole-Genome Duplication in Flowering Plants.</title>
        <authorList>
            <person name="Shi T."/>
            <person name="Rahmani R.S."/>
            <person name="Gugger P.F."/>
            <person name="Wang M."/>
            <person name="Li H."/>
            <person name="Zhang Y."/>
            <person name="Li Z."/>
            <person name="Wang Q."/>
            <person name="Van de Peer Y."/>
            <person name="Marchal K."/>
            <person name="Chen J."/>
        </authorList>
    </citation>
    <scope>NUCLEOTIDE SEQUENCE [LARGE SCALE GENOMIC DNA]</scope>
    <source>
        <tissue evidence="1">Leaf</tissue>
    </source>
</reference>
<dbReference type="Gene3D" id="1.10.8.10">
    <property type="entry name" value="DNA helicase RuvA subunit, C-terminal domain"/>
    <property type="match status" value="1"/>
</dbReference>
<organism evidence="1 2">
    <name type="scientific">Nelumbo nucifera</name>
    <name type="common">Sacred lotus</name>
    <dbReference type="NCBI Taxonomy" id="4432"/>
    <lineage>
        <taxon>Eukaryota</taxon>
        <taxon>Viridiplantae</taxon>
        <taxon>Streptophyta</taxon>
        <taxon>Embryophyta</taxon>
        <taxon>Tracheophyta</taxon>
        <taxon>Spermatophyta</taxon>
        <taxon>Magnoliopsida</taxon>
        <taxon>Proteales</taxon>
        <taxon>Nelumbonaceae</taxon>
        <taxon>Nelumbo</taxon>
    </lineage>
</organism>
<dbReference type="AlphaFoldDB" id="A0A822XQY3"/>
<gene>
    <name evidence="1" type="ORF">HUJ06_023546</name>
</gene>
<evidence type="ECO:0000313" key="2">
    <source>
        <dbReference type="Proteomes" id="UP000607653"/>
    </source>
</evidence>
<name>A0A822XQY3_NELNU</name>
<dbReference type="EMBL" id="DUZY01000001">
    <property type="protein sequence ID" value="DAD22083.1"/>
    <property type="molecule type" value="Genomic_DNA"/>
</dbReference>
<accession>A0A822XQY3</accession>